<protein>
    <submittedName>
        <fullName evidence="2">Glycosyl transferase family 2</fullName>
    </submittedName>
</protein>
<dbReference type="CDD" id="cd00761">
    <property type="entry name" value="Glyco_tranf_GTA_type"/>
    <property type="match status" value="1"/>
</dbReference>
<dbReference type="InterPro" id="IPR001173">
    <property type="entry name" value="Glyco_trans_2-like"/>
</dbReference>
<evidence type="ECO:0000313" key="2">
    <source>
        <dbReference type="EMBL" id="VFJ59985.1"/>
    </source>
</evidence>
<dbReference type="EMBL" id="CAADEX010000088">
    <property type="protein sequence ID" value="VFJ59985.1"/>
    <property type="molecule type" value="Genomic_DNA"/>
</dbReference>
<feature type="domain" description="Glycosyltransferase 2-like" evidence="1">
    <location>
        <begin position="5"/>
        <end position="119"/>
    </location>
</feature>
<dbReference type="Gene3D" id="3.90.550.10">
    <property type="entry name" value="Spore Coat Polysaccharide Biosynthesis Protein SpsA, Chain A"/>
    <property type="match status" value="1"/>
</dbReference>
<dbReference type="SUPFAM" id="SSF53448">
    <property type="entry name" value="Nucleotide-diphospho-sugar transferases"/>
    <property type="match status" value="1"/>
</dbReference>
<gene>
    <name evidence="2" type="ORF">BECKDK2373B_GA0170837_108813</name>
</gene>
<accession>A0A450T100</accession>
<dbReference type="Pfam" id="PF00535">
    <property type="entry name" value="Glycos_transf_2"/>
    <property type="match status" value="1"/>
</dbReference>
<name>A0A450T100_9GAMM</name>
<evidence type="ECO:0000259" key="1">
    <source>
        <dbReference type="Pfam" id="PF00535"/>
    </source>
</evidence>
<organism evidence="2">
    <name type="scientific">Candidatus Kentrum sp. DK</name>
    <dbReference type="NCBI Taxonomy" id="2126562"/>
    <lineage>
        <taxon>Bacteria</taxon>
        <taxon>Pseudomonadati</taxon>
        <taxon>Pseudomonadota</taxon>
        <taxon>Gammaproteobacteria</taxon>
        <taxon>Candidatus Kentrum</taxon>
    </lineage>
</organism>
<proteinExistence type="predicted"/>
<reference evidence="2" key="1">
    <citation type="submission" date="2019-02" db="EMBL/GenBank/DDBJ databases">
        <authorList>
            <person name="Gruber-Vodicka R. H."/>
            <person name="Seah K. B. B."/>
        </authorList>
    </citation>
    <scope>NUCLEOTIDE SEQUENCE</scope>
    <source>
        <strain evidence="2">BECK_DK47</strain>
    </source>
</reference>
<dbReference type="AlphaFoldDB" id="A0A450T100"/>
<keyword evidence="2" id="KW-0808">Transferase</keyword>
<dbReference type="InterPro" id="IPR029044">
    <property type="entry name" value="Nucleotide-diphossugar_trans"/>
</dbReference>
<sequence length="392" mass="45026">MPFFSVVIPTRNRPELVKHAIDSVLAQDFRDYEVVVSDNSDDAMAQPTRIHVEEVLQHPQVRYIRPLQVLSMSDHWEWAMRQTHGEFSGVLTDRMLFKHYTLGTIHGAMQGNKPDLISFLADDLLGESPPFRLRLHPYAGTATIIRSKDILADCVCATFSERLPRMSNSFCRTEKMLALIPEYGTIFASLSPDYAFCFRMLDQLKVFTSLDHRLLVRGWEARSNGHNRDFIRFYSGKERWFEYTPIPSPTPANAILLEYEAARIHQRSGRFEPIDKASIYYRELQNLFSQEGDTTEAAILLERFRQENGILPAPVGHGPNYWRYNHAKRIVKEPLERAFEKIAGPLLKSTTDHINIPIGGKPVRGMRYRDFNSVDAALCFDARYFGPPESVS</sequence>
<dbReference type="GO" id="GO:0016740">
    <property type="term" value="F:transferase activity"/>
    <property type="evidence" value="ECO:0007669"/>
    <property type="project" value="UniProtKB-KW"/>
</dbReference>